<dbReference type="Proteomes" id="UP000023435">
    <property type="component" value="Unassembled WGS sequence"/>
</dbReference>
<gene>
    <name evidence="2" type="ORF">AZ78_0898</name>
</gene>
<feature type="domain" description="DUF6194" evidence="1">
    <location>
        <begin position="11"/>
        <end position="145"/>
    </location>
</feature>
<evidence type="ECO:0000313" key="3">
    <source>
        <dbReference type="Proteomes" id="UP000023435"/>
    </source>
</evidence>
<dbReference type="RefSeq" id="WP_201025445.1">
    <property type="nucleotide sequence ID" value="NZ_JAJA02000001.1"/>
</dbReference>
<dbReference type="InterPro" id="IPR045676">
    <property type="entry name" value="DUF6194"/>
</dbReference>
<name>A0A120AFP5_9GAMM</name>
<dbReference type="SUPFAM" id="SSF142906">
    <property type="entry name" value="YjbR-like"/>
    <property type="match status" value="1"/>
</dbReference>
<dbReference type="Pfam" id="PF19694">
    <property type="entry name" value="DUF6194"/>
    <property type="match status" value="1"/>
</dbReference>
<comment type="caution">
    <text evidence="2">The sequence shown here is derived from an EMBL/GenBank/DDBJ whole genome shotgun (WGS) entry which is preliminary data.</text>
</comment>
<evidence type="ECO:0000313" key="2">
    <source>
        <dbReference type="EMBL" id="KWS03352.1"/>
    </source>
</evidence>
<organism evidence="2 3">
    <name type="scientific">Lysobacter capsici AZ78</name>
    <dbReference type="NCBI Taxonomy" id="1444315"/>
    <lineage>
        <taxon>Bacteria</taxon>
        <taxon>Pseudomonadati</taxon>
        <taxon>Pseudomonadota</taxon>
        <taxon>Gammaproteobacteria</taxon>
        <taxon>Lysobacterales</taxon>
        <taxon>Lysobacteraceae</taxon>
        <taxon>Lysobacter</taxon>
    </lineage>
</organism>
<proteinExistence type="predicted"/>
<reference evidence="2 3" key="1">
    <citation type="journal article" date="2014" name="Genome Announc.">
        <title>Draft Genome Sequence of Lysobacter capsici AZ78, a Bacterium Antagonistic to Plant-Pathogenic Oomycetes.</title>
        <authorList>
            <person name="Puopolo G."/>
            <person name="Sonego P."/>
            <person name="Engelen K."/>
            <person name="Pertot I."/>
        </authorList>
    </citation>
    <scope>NUCLEOTIDE SEQUENCE [LARGE SCALE GENOMIC DNA]</scope>
    <source>
        <strain evidence="2 3">AZ78</strain>
    </source>
</reference>
<dbReference type="InterPro" id="IPR038056">
    <property type="entry name" value="YjbR-like_sf"/>
</dbReference>
<keyword evidence="3" id="KW-1185">Reference proteome</keyword>
<sequence length="151" mass="17284">MQPIDPAAEPMTQQQVIDGIVAAFDGVEAVQSVESDWFFFFGAEHHFPFATVVNHDNDFDHLSRLDRDGVFRLNLGLSKSGFAAVFEIAQDEAWDYTALDRLMPHPMYARMHWVSVLNPSRLTFERLQPLLAEAYELAQRQAARRPSPERH</sequence>
<dbReference type="AlphaFoldDB" id="A0A120AFP5"/>
<accession>A0A120AFP5</accession>
<dbReference type="EMBL" id="JAJA02000001">
    <property type="protein sequence ID" value="KWS03352.1"/>
    <property type="molecule type" value="Genomic_DNA"/>
</dbReference>
<evidence type="ECO:0000259" key="1">
    <source>
        <dbReference type="Pfam" id="PF19694"/>
    </source>
</evidence>
<protein>
    <recommendedName>
        <fullName evidence="1">DUF6194 domain-containing protein</fullName>
    </recommendedName>
</protein>